<comment type="function">
    <text evidence="7">Binds directly to 16S ribosomal RNA.</text>
</comment>
<reference evidence="8 9" key="1">
    <citation type="journal article" date="2016" name="Nat. Commun.">
        <title>Thousands of microbial genomes shed light on interconnected biogeochemical processes in an aquifer system.</title>
        <authorList>
            <person name="Anantharaman K."/>
            <person name="Brown C.T."/>
            <person name="Hug L.A."/>
            <person name="Sharon I."/>
            <person name="Castelle C.J."/>
            <person name="Probst A.J."/>
            <person name="Thomas B.C."/>
            <person name="Singh A."/>
            <person name="Wilkins M.J."/>
            <person name="Karaoz U."/>
            <person name="Brodie E.L."/>
            <person name="Williams K.H."/>
            <person name="Hubbard S.S."/>
            <person name="Banfield J.F."/>
        </authorList>
    </citation>
    <scope>NUCLEOTIDE SEQUENCE [LARGE SCALE GENOMIC DNA]</scope>
</reference>
<dbReference type="GO" id="GO:0070181">
    <property type="term" value="F:small ribosomal subunit rRNA binding"/>
    <property type="evidence" value="ECO:0007669"/>
    <property type="project" value="TreeGrafter"/>
</dbReference>
<keyword evidence="3 7" id="KW-0694">RNA-binding</keyword>
<accession>A0A1G2M4J9</accession>
<dbReference type="InterPro" id="IPR002583">
    <property type="entry name" value="Ribosomal_bS20"/>
</dbReference>
<dbReference type="NCBIfam" id="TIGR00029">
    <property type="entry name" value="S20"/>
    <property type="match status" value="1"/>
</dbReference>
<dbReference type="AlphaFoldDB" id="A0A1G2M4J9"/>
<dbReference type="Proteomes" id="UP000178873">
    <property type="component" value="Unassembled WGS sequence"/>
</dbReference>
<proteinExistence type="inferred from homology"/>
<dbReference type="InterPro" id="IPR036510">
    <property type="entry name" value="Ribosomal_bS20_sf"/>
</dbReference>
<evidence type="ECO:0000256" key="3">
    <source>
        <dbReference type="ARBA" id="ARBA00022884"/>
    </source>
</evidence>
<gene>
    <name evidence="7" type="primary">rpsT</name>
    <name evidence="8" type="ORF">A2664_01375</name>
</gene>
<dbReference type="SUPFAM" id="SSF46992">
    <property type="entry name" value="Ribosomal protein S20"/>
    <property type="match status" value="1"/>
</dbReference>
<keyword evidence="4 7" id="KW-0689">Ribosomal protein</keyword>
<keyword evidence="2 7" id="KW-0699">rRNA-binding</keyword>
<dbReference type="Gene3D" id="1.20.58.110">
    <property type="entry name" value="Ribosomal protein S20"/>
    <property type="match status" value="1"/>
</dbReference>
<dbReference type="Pfam" id="PF01649">
    <property type="entry name" value="Ribosomal_S20p"/>
    <property type="match status" value="1"/>
</dbReference>
<comment type="caution">
    <text evidence="8">The sequence shown here is derived from an EMBL/GenBank/DDBJ whole genome shotgun (WGS) entry which is preliminary data.</text>
</comment>
<protein>
    <recommendedName>
        <fullName evidence="6 7">Small ribosomal subunit protein bS20</fullName>
    </recommendedName>
</protein>
<dbReference type="EMBL" id="MHRF01000010">
    <property type="protein sequence ID" value="OHA17982.1"/>
    <property type="molecule type" value="Genomic_DNA"/>
</dbReference>
<sequence>MAITSSAKKAIRVAEHRQVFNVHRKQMILSLERQVRKALTAGDVSGAKALLPKMYQAIDKAAKTKFIKKNTAARMKSRVAARVNKGTKK</sequence>
<organism evidence="8 9">
    <name type="scientific">Candidatus Taylorbacteria bacterium RIFCSPHIGHO2_01_FULL_46_22b</name>
    <dbReference type="NCBI Taxonomy" id="1802301"/>
    <lineage>
        <taxon>Bacteria</taxon>
        <taxon>Candidatus Tayloriibacteriota</taxon>
    </lineage>
</organism>
<dbReference type="PANTHER" id="PTHR33398">
    <property type="entry name" value="30S RIBOSOMAL PROTEIN S20"/>
    <property type="match status" value="1"/>
</dbReference>
<dbReference type="GO" id="GO:0006412">
    <property type="term" value="P:translation"/>
    <property type="evidence" value="ECO:0007669"/>
    <property type="project" value="UniProtKB-UniRule"/>
</dbReference>
<evidence type="ECO:0000256" key="7">
    <source>
        <dbReference type="HAMAP-Rule" id="MF_00500"/>
    </source>
</evidence>
<evidence type="ECO:0000313" key="9">
    <source>
        <dbReference type="Proteomes" id="UP000178873"/>
    </source>
</evidence>
<dbReference type="GO" id="GO:0003735">
    <property type="term" value="F:structural constituent of ribosome"/>
    <property type="evidence" value="ECO:0007669"/>
    <property type="project" value="InterPro"/>
</dbReference>
<evidence type="ECO:0000256" key="1">
    <source>
        <dbReference type="ARBA" id="ARBA00007634"/>
    </source>
</evidence>
<dbReference type="GO" id="GO:0005829">
    <property type="term" value="C:cytosol"/>
    <property type="evidence" value="ECO:0007669"/>
    <property type="project" value="TreeGrafter"/>
</dbReference>
<comment type="similarity">
    <text evidence="1 7">Belongs to the bacterial ribosomal protein bS20 family.</text>
</comment>
<evidence type="ECO:0000256" key="6">
    <source>
        <dbReference type="ARBA" id="ARBA00035136"/>
    </source>
</evidence>
<evidence type="ECO:0000256" key="4">
    <source>
        <dbReference type="ARBA" id="ARBA00022980"/>
    </source>
</evidence>
<dbReference type="GO" id="GO:0015935">
    <property type="term" value="C:small ribosomal subunit"/>
    <property type="evidence" value="ECO:0007669"/>
    <property type="project" value="TreeGrafter"/>
</dbReference>
<dbReference type="PANTHER" id="PTHR33398:SF1">
    <property type="entry name" value="SMALL RIBOSOMAL SUBUNIT PROTEIN BS20C"/>
    <property type="match status" value="1"/>
</dbReference>
<name>A0A1G2M4J9_9BACT</name>
<keyword evidence="5 7" id="KW-0687">Ribonucleoprotein</keyword>
<dbReference type="HAMAP" id="MF_00500">
    <property type="entry name" value="Ribosomal_bS20"/>
    <property type="match status" value="1"/>
</dbReference>
<evidence type="ECO:0000256" key="5">
    <source>
        <dbReference type="ARBA" id="ARBA00023274"/>
    </source>
</evidence>
<dbReference type="STRING" id="1802301.A2664_01375"/>
<evidence type="ECO:0000256" key="2">
    <source>
        <dbReference type="ARBA" id="ARBA00022730"/>
    </source>
</evidence>
<evidence type="ECO:0000313" key="8">
    <source>
        <dbReference type="EMBL" id="OHA17982.1"/>
    </source>
</evidence>